<evidence type="ECO:0000313" key="2">
    <source>
        <dbReference type="Proteomes" id="UP000237295"/>
    </source>
</evidence>
<reference evidence="1 2" key="1">
    <citation type="submission" date="2017-03" db="EMBL/GenBank/DDBJ databases">
        <authorList>
            <person name="Hulin M.T."/>
        </authorList>
    </citation>
    <scope>NUCLEOTIDE SEQUENCE [LARGE SCALE GENOMIC DNA]</scope>
    <source>
        <strain evidence="1 2">5264</strain>
    </source>
</reference>
<dbReference type="Proteomes" id="UP000237295">
    <property type="component" value="Unassembled WGS sequence"/>
</dbReference>
<sequence>MGDALRHDSAPRRALKAVRRASGTAYLRGAWVR</sequence>
<dbReference type="EMBL" id="NBAQ01000018">
    <property type="protein sequence ID" value="POQ01149.1"/>
    <property type="molecule type" value="Genomic_DNA"/>
</dbReference>
<dbReference type="AlphaFoldDB" id="A0AAE5S3C9"/>
<accession>A0AAE5S3C9</accession>
<dbReference type="AntiFam" id="ANF00261">
    <property type="entry name" value="Protein of unknown function (DUF1534)"/>
</dbReference>
<proteinExistence type="predicted"/>
<name>A0AAE5S3C9_PSESY</name>
<gene>
    <name evidence="1" type="ORF">CXB42_24095</name>
</gene>
<evidence type="ECO:0000313" key="1">
    <source>
        <dbReference type="EMBL" id="POQ01149.1"/>
    </source>
</evidence>
<comment type="caution">
    <text evidence="1">The sequence shown here is derived from an EMBL/GenBank/DDBJ whole genome shotgun (WGS) entry which is preliminary data.</text>
</comment>
<evidence type="ECO:0008006" key="3">
    <source>
        <dbReference type="Google" id="ProtNLM"/>
    </source>
</evidence>
<protein>
    <recommendedName>
        <fullName evidence="3">DUF1534 domain-containing protein</fullName>
    </recommendedName>
</protein>
<organism evidence="1 2">
    <name type="scientific">Pseudomonas syringae pv. syringae</name>
    <dbReference type="NCBI Taxonomy" id="321"/>
    <lineage>
        <taxon>Bacteria</taxon>
        <taxon>Pseudomonadati</taxon>
        <taxon>Pseudomonadota</taxon>
        <taxon>Gammaproteobacteria</taxon>
        <taxon>Pseudomonadales</taxon>
        <taxon>Pseudomonadaceae</taxon>
        <taxon>Pseudomonas</taxon>
        <taxon>Pseudomonas syringae</taxon>
    </lineage>
</organism>